<keyword evidence="2" id="KW-1003">Cell membrane</keyword>
<feature type="transmembrane region" description="Helical" evidence="6">
    <location>
        <begin position="12"/>
        <end position="28"/>
    </location>
</feature>
<evidence type="ECO:0000256" key="6">
    <source>
        <dbReference type="SAM" id="Phobius"/>
    </source>
</evidence>
<evidence type="ECO:0000256" key="3">
    <source>
        <dbReference type="ARBA" id="ARBA00022692"/>
    </source>
</evidence>
<comment type="subcellular location">
    <subcellularLocation>
        <location evidence="1">Cell membrane</location>
        <topology evidence="1">Multi-pass membrane protein</topology>
    </subcellularLocation>
</comment>
<dbReference type="PANTHER" id="PTHR40035:SF1">
    <property type="entry name" value="ATP SYNTHASE PROTEIN I"/>
    <property type="match status" value="1"/>
</dbReference>
<dbReference type="PANTHER" id="PTHR40035">
    <property type="entry name" value="ATP SYNTHASE PROTEIN I"/>
    <property type="match status" value="1"/>
</dbReference>
<name>A0ABV7A7L7_9BACI</name>
<protein>
    <submittedName>
        <fullName evidence="7">ATP synthase subunit I</fullName>
    </submittedName>
</protein>
<evidence type="ECO:0000256" key="2">
    <source>
        <dbReference type="ARBA" id="ARBA00022475"/>
    </source>
</evidence>
<keyword evidence="8" id="KW-1185">Reference proteome</keyword>
<dbReference type="EMBL" id="JBHRRZ010000017">
    <property type="protein sequence ID" value="MFC2948911.1"/>
    <property type="molecule type" value="Genomic_DNA"/>
</dbReference>
<keyword evidence="4 6" id="KW-1133">Transmembrane helix</keyword>
<reference evidence="8" key="1">
    <citation type="journal article" date="2019" name="Int. J. Syst. Evol. Microbiol.">
        <title>The Global Catalogue of Microorganisms (GCM) 10K type strain sequencing project: providing services to taxonomists for standard genome sequencing and annotation.</title>
        <authorList>
            <consortium name="The Broad Institute Genomics Platform"/>
            <consortium name="The Broad Institute Genome Sequencing Center for Infectious Disease"/>
            <person name="Wu L."/>
            <person name="Ma J."/>
        </authorList>
    </citation>
    <scope>NUCLEOTIDE SEQUENCE [LARGE SCALE GENOMIC DNA]</scope>
    <source>
        <strain evidence="8">KCTC 13193</strain>
    </source>
</reference>
<keyword evidence="5 6" id="KW-0472">Membrane</keyword>
<keyword evidence="3 6" id="KW-0812">Transmembrane</keyword>
<dbReference type="InterPro" id="IPR005598">
    <property type="entry name" value="ATP_synth_I"/>
</dbReference>
<gene>
    <name evidence="7" type="ORF">ACFODW_11250</name>
</gene>
<accession>A0ABV7A7L7</accession>
<evidence type="ECO:0000256" key="4">
    <source>
        <dbReference type="ARBA" id="ARBA00022989"/>
    </source>
</evidence>
<dbReference type="Pfam" id="PF03899">
    <property type="entry name" value="ATP-synt_I"/>
    <property type="match status" value="1"/>
</dbReference>
<dbReference type="RefSeq" id="WP_390306431.1">
    <property type="nucleotide sequence ID" value="NZ_JBHRRZ010000017.1"/>
</dbReference>
<evidence type="ECO:0000256" key="5">
    <source>
        <dbReference type="ARBA" id="ARBA00023136"/>
    </source>
</evidence>
<feature type="transmembrane region" description="Helical" evidence="6">
    <location>
        <begin position="97"/>
        <end position="121"/>
    </location>
</feature>
<organism evidence="7 8">
    <name type="scientific">Virgibacillus sediminis</name>
    <dbReference type="NCBI Taxonomy" id="202260"/>
    <lineage>
        <taxon>Bacteria</taxon>
        <taxon>Bacillati</taxon>
        <taxon>Bacillota</taxon>
        <taxon>Bacilli</taxon>
        <taxon>Bacillales</taxon>
        <taxon>Bacillaceae</taxon>
        <taxon>Virgibacillus</taxon>
    </lineage>
</organism>
<dbReference type="InterPro" id="IPR039072">
    <property type="entry name" value="ATP_synth_I_Bacilli"/>
</dbReference>
<evidence type="ECO:0000313" key="8">
    <source>
        <dbReference type="Proteomes" id="UP001595387"/>
    </source>
</evidence>
<dbReference type="Proteomes" id="UP001595387">
    <property type="component" value="Unassembled WGS sequence"/>
</dbReference>
<comment type="caution">
    <text evidence="7">The sequence shown here is derived from an EMBL/GenBank/DDBJ whole genome shotgun (WGS) entry which is preliminary data.</text>
</comment>
<proteinExistence type="predicted"/>
<evidence type="ECO:0000256" key="1">
    <source>
        <dbReference type="ARBA" id="ARBA00004651"/>
    </source>
</evidence>
<sequence length="130" mass="14670">MFDYDSMLKRQRKWMFYLLALLVLGAGFTPYIRIFNGLLLGSAVSFYNLWLLQRKTDLLGESVTKGGSRLGIGTFSRMAAAAAAVLVALRFEEQFHIIAVVIGLVSSYIVMMLDLFIQLIVNKKKDSPER</sequence>
<evidence type="ECO:0000313" key="7">
    <source>
        <dbReference type="EMBL" id="MFC2948911.1"/>
    </source>
</evidence>